<name>A0A0V8CLT9_LACLL</name>
<protein>
    <submittedName>
        <fullName evidence="1">Phage protein</fullName>
    </submittedName>
</protein>
<dbReference type="PATRIC" id="fig|1360.105.peg.1405"/>
<dbReference type="AlphaFoldDB" id="A0A0V8CLT9"/>
<proteinExistence type="predicted"/>
<dbReference type="RefSeq" id="WP_058220151.1">
    <property type="nucleotide sequence ID" value="NZ_LKLN01000085.1"/>
</dbReference>
<evidence type="ECO:0000313" key="2">
    <source>
        <dbReference type="Proteomes" id="UP000053058"/>
    </source>
</evidence>
<comment type="caution">
    <text evidence="1">The sequence shown here is derived from an EMBL/GenBank/DDBJ whole genome shotgun (WGS) entry which is preliminary data.</text>
</comment>
<sequence length="194" mass="22752">MDEQELNSLLICEIENQHIDYRLGDWNNQVAWVAPLLGLGGYEKNARPFDHAHELSHILNHDDYRGGDFDTTSPSESRAHREAILLLWDMFEKQGGDYSHFNLFIEITGCPYDFACSIISKEFNEMYEAINEIFVDEINIKIKKEQIHKFAVDYISYFDIIESINIYNFLEAYHLNHSFYDLAEREFQELLGVA</sequence>
<dbReference type="EMBL" id="LKLN01000085">
    <property type="protein sequence ID" value="KSU02095.1"/>
    <property type="molecule type" value="Genomic_DNA"/>
</dbReference>
<dbReference type="Proteomes" id="UP000053058">
    <property type="component" value="Unassembled WGS sequence"/>
</dbReference>
<accession>A0A0V8CLT9</accession>
<reference evidence="2" key="1">
    <citation type="submission" date="2015-10" db="EMBL/GenBank/DDBJ databases">
        <title>Draft Genome Sequences of 11 Lactococcus lactis subspecies cremoris strains.</title>
        <authorList>
            <person name="Wels M."/>
            <person name="Backus L."/>
            <person name="Boekhorst J."/>
            <person name="Dijkstra A."/>
            <person name="Beerthuizen M."/>
            <person name="Kelly W."/>
            <person name="Siezen R."/>
            <person name="Bachmann H."/>
            <person name="Van Hijum S."/>
        </authorList>
    </citation>
    <scope>NUCLEOTIDE SEQUENCE [LARGE SCALE GENOMIC DNA]</scope>
    <source>
        <strain evidence="2">KF282</strain>
    </source>
</reference>
<gene>
    <name evidence="1" type="ORF">KF282_2400</name>
</gene>
<organism evidence="1 2">
    <name type="scientific">Lactococcus lactis subsp. lactis</name>
    <name type="common">Streptococcus lactis</name>
    <dbReference type="NCBI Taxonomy" id="1360"/>
    <lineage>
        <taxon>Bacteria</taxon>
        <taxon>Bacillati</taxon>
        <taxon>Bacillota</taxon>
        <taxon>Bacilli</taxon>
        <taxon>Lactobacillales</taxon>
        <taxon>Streptococcaceae</taxon>
        <taxon>Lactococcus</taxon>
    </lineage>
</organism>
<evidence type="ECO:0000313" key="1">
    <source>
        <dbReference type="EMBL" id="KSU02095.1"/>
    </source>
</evidence>